<protein>
    <submittedName>
        <fullName evidence="11">Radial spoke head protein 3</fullName>
    </submittedName>
</protein>
<evidence type="ECO:0000256" key="3">
    <source>
        <dbReference type="ARBA" id="ARBA00022490"/>
    </source>
</evidence>
<dbReference type="PANTHER" id="PTHR21648">
    <property type="entry name" value="FLAGELLAR RADIAL SPOKE PROTEIN 3"/>
    <property type="match status" value="1"/>
</dbReference>
<dbReference type="Pfam" id="PF06098">
    <property type="entry name" value="Radial_spoke_3"/>
    <property type="match status" value="1"/>
</dbReference>
<gene>
    <name evidence="11" type="primary">RSPH3</name>
    <name evidence="11" type="ORF">OS493_006088</name>
</gene>
<feature type="region of interest" description="Disordered" evidence="10">
    <location>
        <begin position="224"/>
        <end position="300"/>
    </location>
</feature>
<evidence type="ECO:0000256" key="1">
    <source>
        <dbReference type="ARBA" id="ARBA00004611"/>
    </source>
</evidence>
<dbReference type="Proteomes" id="UP001163046">
    <property type="component" value="Unassembled WGS sequence"/>
</dbReference>
<comment type="subcellular location">
    <subcellularLocation>
        <location evidence="1">Cytoplasm</location>
        <location evidence="1">Cytoskeleton</location>
        <location evidence="1">Flagellum axoneme</location>
    </subcellularLocation>
</comment>
<reference evidence="11" key="1">
    <citation type="submission" date="2023-01" db="EMBL/GenBank/DDBJ databases">
        <title>Genome assembly of the deep-sea coral Lophelia pertusa.</title>
        <authorList>
            <person name="Herrera S."/>
            <person name="Cordes E."/>
        </authorList>
    </citation>
    <scope>NUCLEOTIDE SEQUENCE</scope>
    <source>
        <strain evidence="11">USNM1676648</strain>
        <tissue evidence="11">Polyp</tissue>
    </source>
</reference>
<keyword evidence="12" id="KW-1185">Reference proteome</keyword>
<keyword evidence="9" id="KW-0175">Coiled coil</keyword>
<dbReference type="InterPro" id="IPR009290">
    <property type="entry name" value="Radial_spoke_3"/>
</dbReference>
<keyword evidence="5" id="KW-0282">Flagellum</keyword>
<organism evidence="11 12">
    <name type="scientific">Desmophyllum pertusum</name>
    <dbReference type="NCBI Taxonomy" id="174260"/>
    <lineage>
        <taxon>Eukaryota</taxon>
        <taxon>Metazoa</taxon>
        <taxon>Cnidaria</taxon>
        <taxon>Anthozoa</taxon>
        <taxon>Hexacorallia</taxon>
        <taxon>Scleractinia</taxon>
        <taxon>Caryophylliina</taxon>
        <taxon>Caryophylliidae</taxon>
        <taxon>Desmophyllum</taxon>
    </lineage>
</organism>
<feature type="compositionally biased region" description="Acidic residues" evidence="10">
    <location>
        <begin position="291"/>
        <end position="300"/>
    </location>
</feature>
<feature type="compositionally biased region" description="Acidic residues" evidence="10">
    <location>
        <begin position="252"/>
        <end position="266"/>
    </location>
</feature>
<accession>A0A9W9YJ82</accession>
<evidence type="ECO:0000256" key="10">
    <source>
        <dbReference type="SAM" id="MobiDB-lite"/>
    </source>
</evidence>
<dbReference type="EMBL" id="MU827779">
    <property type="protein sequence ID" value="KAJ7339679.1"/>
    <property type="molecule type" value="Genomic_DNA"/>
</dbReference>
<evidence type="ECO:0000256" key="5">
    <source>
        <dbReference type="ARBA" id="ARBA00022846"/>
    </source>
</evidence>
<evidence type="ECO:0000256" key="9">
    <source>
        <dbReference type="SAM" id="Coils"/>
    </source>
</evidence>
<evidence type="ECO:0000256" key="8">
    <source>
        <dbReference type="ARBA" id="ARBA00023273"/>
    </source>
</evidence>
<evidence type="ECO:0000256" key="6">
    <source>
        <dbReference type="ARBA" id="ARBA00023069"/>
    </source>
</evidence>
<keyword evidence="8" id="KW-0966">Cell projection</keyword>
<keyword evidence="7" id="KW-0206">Cytoskeleton</keyword>
<name>A0A9W9YJ82_9CNID</name>
<dbReference type="AlphaFoldDB" id="A0A9W9YJ82"/>
<evidence type="ECO:0000256" key="7">
    <source>
        <dbReference type="ARBA" id="ARBA00023212"/>
    </source>
</evidence>
<comment type="similarity">
    <text evidence="2">Belongs to the flagellar radial spoke RSP3 family.</text>
</comment>
<evidence type="ECO:0000313" key="11">
    <source>
        <dbReference type="EMBL" id="KAJ7339679.1"/>
    </source>
</evidence>
<comment type="caution">
    <text evidence="11">The sequence shown here is derived from an EMBL/GenBank/DDBJ whole genome shotgun (WGS) entry which is preliminary data.</text>
</comment>
<dbReference type="PANTHER" id="PTHR21648:SF0">
    <property type="entry name" value="RADIAL SPOKE HEAD PROTEIN 3 HOMOLOG"/>
    <property type="match status" value="1"/>
</dbReference>
<keyword evidence="4" id="KW-0597">Phosphoprotein</keyword>
<feature type="coiled-coil region" evidence="9">
    <location>
        <begin position="64"/>
        <end position="120"/>
    </location>
</feature>
<evidence type="ECO:0000256" key="4">
    <source>
        <dbReference type="ARBA" id="ARBA00022553"/>
    </source>
</evidence>
<sequence>MLKTQTDAFLDRPPSPLFIPSKSGVDVATQILEGELFDFDIEVKPILEVLVGKTVEQALLEVMEEEELSNLRAQQRRFKELRNTELVETQRLEEQERRHREEKERRMKQQAEVLRKERETGEKISARAFAQSYLADLVPSVFGSLNENGYFYDPVERDVETYFMPWLLERVEGELSQSMISRTVLDAIIRDVVKKRFEVYHKLEEAARLAVEQEAAAKAAEERKKAEEIAAKAAEEAKAEAGDEREGGAEGDGGETADKPDEESVAGEDGGSERAPTADTPGETEQKDPEPADDADAEQE</sequence>
<keyword evidence="6" id="KW-0969">Cilium</keyword>
<proteinExistence type="inferred from homology"/>
<keyword evidence="3" id="KW-0963">Cytoplasm</keyword>
<dbReference type="OrthoDB" id="313308at2759"/>
<evidence type="ECO:0000256" key="2">
    <source>
        <dbReference type="ARBA" id="ARBA00006737"/>
    </source>
</evidence>
<feature type="compositionally biased region" description="Basic and acidic residues" evidence="10">
    <location>
        <begin position="224"/>
        <end position="248"/>
    </location>
</feature>
<dbReference type="GO" id="GO:0005929">
    <property type="term" value="C:cilium"/>
    <property type="evidence" value="ECO:0007669"/>
    <property type="project" value="TreeGrafter"/>
</dbReference>
<evidence type="ECO:0000313" key="12">
    <source>
        <dbReference type="Proteomes" id="UP001163046"/>
    </source>
</evidence>